<evidence type="ECO:0000256" key="2">
    <source>
        <dbReference type="ARBA" id="ARBA00007018"/>
    </source>
</evidence>
<evidence type="ECO:0000256" key="3">
    <source>
        <dbReference type="ARBA" id="ARBA00022692"/>
    </source>
</evidence>
<dbReference type="GO" id="GO:0046872">
    <property type="term" value="F:metal ion binding"/>
    <property type="evidence" value="ECO:0007669"/>
    <property type="project" value="UniProtKB-KW"/>
</dbReference>
<keyword evidence="6" id="KW-0862">Zinc</keyword>
<reference evidence="9 10" key="1">
    <citation type="journal article" date="2024" name="Nat. Commun.">
        <title>Phylogenomics reveals the evolutionary origins of lichenization in chlorophyte algae.</title>
        <authorList>
            <person name="Puginier C."/>
            <person name="Libourel C."/>
            <person name="Otte J."/>
            <person name="Skaloud P."/>
            <person name="Haon M."/>
            <person name="Grisel S."/>
            <person name="Petersen M."/>
            <person name="Berrin J.G."/>
            <person name="Delaux P.M."/>
            <person name="Dal Grande F."/>
            <person name="Keller J."/>
        </authorList>
    </citation>
    <scope>NUCLEOTIDE SEQUENCE [LARGE SCALE GENOMIC DNA]</scope>
    <source>
        <strain evidence="9 10">SAG 2043</strain>
    </source>
</reference>
<evidence type="ECO:0000313" key="9">
    <source>
        <dbReference type="EMBL" id="KAK9820403.1"/>
    </source>
</evidence>
<dbReference type="Proteomes" id="UP001489004">
    <property type="component" value="Unassembled WGS sequence"/>
</dbReference>
<proteinExistence type="inferred from homology"/>
<feature type="transmembrane region" description="Helical" evidence="8">
    <location>
        <begin position="320"/>
        <end position="338"/>
    </location>
</feature>
<comment type="caution">
    <text evidence="9">The sequence shown here is derived from an EMBL/GenBank/DDBJ whole genome shotgun (WGS) entry which is preliminary data.</text>
</comment>
<evidence type="ECO:0000256" key="4">
    <source>
        <dbReference type="ARBA" id="ARBA00022989"/>
    </source>
</evidence>
<accession>A0AAW1QG06</accession>
<keyword evidence="3 8" id="KW-0812">Transmembrane</keyword>
<keyword evidence="5 8" id="KW-0472">Membrane</keyword>
<name>A0AAW1QG06_9CHLO</name>
<feature type="binding site" evidence="6">
    <location>
        <position position="387"/>
    </location>
    <ligand>
        <name>Zn(2+)</name>
        <dbReference type="ChEBI" id="CHEBI:29105"/>
    </ligand>
</feature>
<feature type="transmembrane region" description="Helical" evidence="8">
    <location>
        <begin position="224"/>
        <end position="248"/>
    </location>
</feature>
<evidence type="ECO:0000256" key="6">
    <source>
        <dbReference type="PIRSR" id="PIRSR604254-1"/>
    </source>
</evidence>
<feature type="region of interest" description="Disordered" evidence="7">
    <location>
        <begin position="1"/>
        <end position="22"/>
    </location>
</feature>
<protein>
    <submittedName>
        <fullName evidence="9">Uncharacterized protein</fullName>
    </submittedName>
</protein>
<feature type="transmembrane region" description="Helical" evidence="8">
    <location>
        <begin position="286"/>
        <end position="308"/>
    </location>
</feature>
<feature type="binding site" evidence="6">
    <location>
        <position position="242"/>
    </location>
    <ligand>
        <name>Zn(2+)</name>
        <dbReference type="ChEBI" id="CHEBI:29105"/>
    </ligand>
</feature>
<dbReference type="PANTHER" id="PTHR20855:SF52">
    <property type="entry name" value="ADIPONECTIN RECEPTOR PROTEIN"/>
    <property type="match status" value="1"/>
</dbReference>
<comment type="similarity">
    <text evidence="2">Belongs to the ADIPOR family.</text>
</comment>
<keyword evidence="4 8" id="KW-1133">Transmembrane helix</keyword>
<dbReference type="Pfam" id="PF03006">
    <property type="entry name" value="HlyIII"/>
    <property type="match status" value="2"/>
</dbReference>
<evidence type="ECO:0000313" key="10">
    <source>
        <dbReference type="Proteomes" id="UP001489004"/>
    </source>
</evidence>
<evidence type="ECO:0000256" key="5">
    <source>
        <dbReference type="ARBA" id="ARBA00023136"/>
    </source>
</evidence>
<gene>
    <name evidence="9" type="ORF">WJX72_009994</name>
</gene>
<dbReference type="GO" id="GO:0009744">
    <property type="term" value="P:response to sucrose"/>
    <property type="evidence" value="ECO:0007669"/>
    <property type="project" value="UniProtKB-ARBA"/>
</dbReference>
<feature type="binding site" evidence="6">
    <location>
        <position position="391"/>
    </location>
    <ligand>
        <name>Zn(2+)</name>
        <dbReference type="ChEBI" id="CHEBI:29105"/>
    </ligand>
</feature>
<dbReference type="GO" id="GO:0038023">
    <property type="term" value="F:signaling receptor activity"/>
    <property type="evidence" value="ECO:0007669"/>
    <property type="project" value="TreeGrafter"/>
</dbReference>
<evidence type="ECO:0000256" key="1">
    <source>
        <dbReference type="ARBA" id="ARBA00004141"/>
    </source>
</evidence>
<sequence>MDSTLKQRSKPSQPAADQNVLPLSPGVSEAAYRQAATNVPLRVRGAAKRTVTPLASYKALPEYLKDNEFITKHYRKDYNLKDSVLSLFAWHNESGNIWTHLIGFLIFVVLTVLTVYAKPAPLAVGAERLAALEQRLLEYGKSGLHEVIELEHRMLEYGKSNLHSLYDLEERLVAFGRHNLAELLALEHRLVEYGRSNLVGLEGRAAAAVASTLDLEWPVKRWPVYVFTAGAMICLATSSVCHLLGCCALHITQMIWRFDYAGIAVLIVASFYPPVYYGFLCHPSVLSFYLLSSTVLGCLVVCVSLLTFFQGASFRPYRALLFASLGAWGVIPIIHAYIDVGHVPEMREALALDILMGLVYLFGGAIYALRVPERWYPGKFDLAFNSHQLFHVCVVIGAAIHYKAVCVMLDWRDAQGGCPLPAGKFLLLDS</sequence>
<dbReference type="GO" id="GO:0016020">
    <property type="term" value="C:membrane"/>
    <property type="evidence" value="ECO:0007669"/>
    <property type="project" value="UniProtKB-SubCell"/>
</dbReference>
<feature type="transmembrane region" description="Helical" evidence="8">
    <location>
        <begin position="97"/>
        <end position="117"/>
    </location>
</feature>
<organism evidence="9 10">
    <name type="scientific">[Myrmecia] bisecta</name>
    <dbReference type="NCBI Taxonomy" id="41462"/>
    <lineage>
        <taxon>Eukaryota</taxon>
        <taxon>Viridiplantae</taxon>
        <taxon>Chlorophyta</taxon>
        <taxon>core chlorophytes</taxon>
        <taxon>Trebouxiophyceae</taxon>
        <taxon>Trebouxiales</taxon>
        <taxon>Trebouxiaceae</taxon>
        <taxon>Myrmecia</taxon>
    </lineage>
</organism>
<comment type="subcellular location">
    <subcellularLocation>
        <location evidence="1">Membrane</location>
        <topology evidence="1">Multi-pass membrane protein</topology>
    </subcellularLocation>
</comment>
<evidence type="ECO:0000256" key="8">
    <source>
        <dbReference type="SAM" id="Phobius"/>
    </source>
</evidence>
<dbReference type="PANTHER" id="PTHR20855">
    <property type="entry name" value="ADIPOR/PROGESTIN RECEPTOR-RELATED"/>
    <property type="match status" value="1"/>
</dbReference>
<feature type="compositionally biased region" description="Polar residues" evidence="7">
    <location>
        <begin position="1"/>
        <end position="16"/>
    </location>
</feature>
<keyword evidence="6" id="KW-0479">Metal-binding</keyword>
<keyword evidence="10" id="KW-1185">Reference proteome</keyword>
<dbReference type="EMBL" id="JALJOR010000003">
    <property type="protein sequence ID" value="KAK9820403.1"/>
    <property type="molecule type" value="Genomic_DNA"/>
</dbReference>
<dbReference type="AlphaFoldDB" id="A0AAW1QG06"/>
<dbReference type="InterPro" id="IPR004254">
    <property type="entry name" value="AdipoR/HlyIII-related"/>
</dbReference>
<feature type="transmembrane region" description="Helical" evidence="8">
    <location>
        <begin position="350"/>
        <end position="369"/>
    </location>
</feature>
<evidence type="ECO:0000256" key="7">
    <source>
        <dbReference type="SAM" id="MobiDB-lite"/>
    </source>
</evidence>
<feature type="transmembrane region" description="Helical" evidence="8">
    <location>
        <begin position="260"/>
        <end position="280"/>
    </location>
</feature>